<gene>
    <name evidence="1" type="ORF">KHA93_11765</name>
</gene>
<comment type="caution">
    <text evidence="1">The sequence shown here is derived from an EMBL/GenBank/DDBJ whole genome shotgun (WGS) entry which is preliminary data.</text>
</comment>
<protein>
    <submittedName>
        <fullName evidence="1">Uncharacterized protein</fullName>
    </submittedName>
</protein>
<reference evidence="1 2" key="1">
    <citation type="submission" date="2021-05" db="EMBL/GenBank/DDBJ databases">
        <title>Novel Bacillus species.</title>
        <authorList>
            <person name="Liu G."/>
        </authorList>
    </citation>
    <scope>NUCLEOTIDE SEQUENCE [LARGE SCALE GENOMIC DNA]</scope>
    <source>
        <strain evidence="1 2">FJAT-49732</strain>
    </source>
</reference>
<name>A0A942TN17_9BACI</name>
<sequence>MTEKERYVAITKLLKKIDDLKEGTGIISISSALGKWECHVGINGILNADLELTRRRREYGEFPFEFSSEIDGVKFFSIVREQEAKEKFGVEVVVREIERSPSH</sequence>
<dbReference type="AlphaFoldDB" id="A0A942TN17"/>
<dbReference type="RefSeq" id="WP_213110901.1">
    <property type="nucleotide sequence ID" value="NZ_JAGYPJ010000001.1"/>
</dbReference>
<dbReference type="EMBL" id="JAGYPJ010000001">
    <property type="protein sequence ID" value="MBS4200308.1"/>
    <property type="molecule type" value="Genomic_DNA"/>
</dbReference>
<dbReference type="Proteomes" id="UP000682713">
    <property type="component" value="Unassembled WGS sequence"/>
</dbReference>
<keyword evidence="2" id="KW-1185">Reference proteome</keyword>
<proteinExistence type="predicted"/>
<evidence type="ECO:0000313" key="2">
    <source>
        <dbReference type="Proteomes" id="UP000682713"/>
    </source>
</evidence>
<organism evidence="1 2">
    <name type="scientific">Lederbergia citrisecunda</name>
    <dbReference type="NCBI Taxonomy" id="2833583"/>
    <lineage>
        <taxon>Bacteria</taxon>
        <taxon>Bacillati</taxon>
        <taxon>Bacillota</taxon>
        <taxon>Bacilli</taxon>
        <taxon>Bacillales</taxon>
        <taxon>Bacillaceae</taxon>
        <taxon>Lederbergia</taxon>
    </lineage>
</organism>
<accession>A0A942TN17</accession>
<evidence type="ECO:0000313" key="1">
    <source>
        <dbReference type="EMBL" id="MBS4200308.1"/>
    </source>
</evidence>